<organism evidence="1 2">
    <name type="scientific">Kiloniella laminariae</name>
    <dbReference type="NCBI Taxonomy" id="454162"/>
    <lineage>
        <taxon>Bacteria</taxon>
        <taxon>Pseudomonadati</taxon>
        <taxon>Pseudomonadota</taxon>
        <taxon>Alphaproteobacteria</taxon>
        <taxon>Rhodospirillales</taxon>
        <taxon>Kiloniellaceae</taxon>
        <taxon>Kiloniella</taxon>
    </lineage>
</organism>
<proteinExistence type="predicted"/>
<dbReference type="PANTHER" id="PTHR43861">
    <property type="entry name" value="TRANS-ACONITATE 2-METHYLTRANSFERASE-RELATED"/>
    <property type="match status" value="1"/>
</dbReference>
<protein>
    <submittedName>
        <fullName evidence="1">Class I SAM-dependent methyltransferase</fullName>
    </submittedName>
</protein>
<comment type="caution">
    <text evidence="1">The sequence shown here is derived from an EMBL/GenBank/DDBJ whole genome shotgun (WGS) entry which is preliminary data.</text>
</comment>
<reference evidence="1" key="1">
    <citation type="submission" date="2022-12" db="EMBL/GenBank/DDBJ databases">
        <title>Bacterial isolates from different developmental stages of Nematostella vectensis.</title>
        <authorList>
            <person name="Fraune S."/>
        </authorList>
    </citation>
    <scope>NUCLEOTIDE SEQUENCE</scope>
    <source>
        <strain evidence="1">G21630-S1</strain>
    </source>
</reference>
<keyword evidence="1" id="KW-0808">Transferase</keyword>
<dbReference type="Gene3D" id="3.40.50.150">
    <property type="entry name" value="Vaccinia Virus protein VP39"/>
    <property type="match status" value="1"/>
</dbReference>
<dbReference type="GO" id="GO:0032259">
    <property type="term" value="P:methylation"/>
    <property type="evidence" value="ECO:0007669"/>
    <property type="project" value="UniProtKB-KW"/>
</dbReference>
<dbReference type="GO" id="GO:0008168">
    <property type="term" value="F:methyltransferase activity"/>
    <property type="evidence" value="ECO:0007669"/>
    <property type="project" value="UniProtKB-KW"/>
</dbReference>
<name>A0ABT4LQW0_9PROT</name>
<dbReference type="InterPro" id="IPR029063">
    <property type="entry name" value="SAM-dependent_MTases_sf"/>
</dbReference>
<dbReference type="Proteomes" id="UP001069802">
    <property type="component" value="Unassembled WGS sequence"/>
</dbReference>
<dbReference type="RefSeq" id="WP_269424478.1">
    <property type="nucleotide sequence ID" value="NZ_JAPWGY010000007.1"/>
</dbReference>
<evidence type="ECO:0000313" key="2">
    <source>
        <dbReference type="Proteomes" id="UP001069802"/>
    </source>
</evidence>
<sequence length="309" mass="35180">MIDFCPACGNPSLNNQQKYMGKSDFFLPDTILNCTHCGLGIASPMPSSLELNMYYAGQYWTDPGLPFTPSYYPTTYTLALSRWKQLTPLIEKSPESAHGLKILDIGSGHSFFGTIASESSIMMGGGYYAVEPDNNYREIAKKNWKSTDCSSFFYNSLDEVCDQFDLITISHVLEHVTDPIDFIKNITTYLKPDGILFIEIPHRDDRFKKNVFPHLLFFTKDALNELLISCDLLPISIEIRGVDASSSVLSQYGKGLRHYLPKIWQRVGRYFPNSLNLIFYNWLLAPELQHPQGTWLRGIAKRKVSLFED</sequence>
<keyword evidence="2" id="KW-1185">Reference proteome</keyword>
<accession>A0ABT4LQW0</accession>
<evidence type="ECO:0000313" key="1">
    <source>
        <dbReference type="EMBL" id="MCZ4282327.1"/>
    </source>
</evidence>
<dbReference type="Pfam" id="PF13489">
    <property type="entry name" value="Methyltransf_23"/>
    <property type="match status" value="1"/>
</dbReference>
<gene>
    <name evidence="1" type="ORF">O4H49_16190</name>
</gene>
<dbReference type="EMBL" id="JAPWGY010000007">
    <property type="protein sequence ID" value="MCZ4282327.1"/>
    <property type="molecule type" value="Genomic_DNA"/>
</dbReference>
<dbReference type="SUPFAM" id="SSF53335">
    <property type="entry name" value="S-adenosyl-L-methionine-dependent methyltransferases"/>
    <property type="match status" value="1"/>
</dbReference>
<dbReference type="CDD" id="cd02440">
    <property type="entry name" value="AdoMet_MTases"/>
    <property type="match status" value="1"/>
</dbReference>
<keyword evidence="1" id="KW-0489">Methyltransferase</keyword>